<keyword evidence="6" id="KW-1185">Reference proteome</keyword>
<dbReference type="GO" id="GO:0000381">
    <property type="term" value="P:regulation of alternative mRNA splicing, via spliceosome"/>
    <property type="evidence" value="ECO:0007669"/>
    <property type="project" value="TreeGrafter"/>
</dbReference>
<dbReference type="GO" id="GO:0005654">
    <property type="term" value="C:nucleoplasm"/>
    <property type="evidence" value="ECO:0007669"/>
    <property type="project" value="TreeGrafter"/>
</dbReference>
<feature type="compositionally biased region" description="Low complexity" evidence="2">
    <location>
        <begin position="409"/>
        <end position="420"/>
    </location>
</feature>
<feature type="region of interest" description="Disordered" evidence="2">
    <location>
        <begin position="123"/>
        <end position="175"/>
    </location>
</feature>
<dbReference type="Proteomes" id="UP000789508">
    <property type="component" value="Unassembled WGS sequence"/>
</dbReference>
<feature type="domain" description="YTH" evidence="4">
    <location>
        <begin position="457"/>
        <end position="629"/>
    </location>
</feature>
<sequence length="839" mass="92658">MSREEQTNASNNATTIKTNANNSTSSHSQKGITTSYKETTRENITIINKTTIASSKADSSQEGKGRRQLQQQQQRDISGSEKDISKTIIDNNSNCSSEDVTTKIVDISGASLIKGNNTIIVDQENHREGNQQQRTTKNSNSRNSLVSPTSQQRPQQPSPTNSSSGSNTTSNKIAPAFGPSVSFQYYPTNPQYFPGSAPYFFDPRFPRPPHISPLPPNNQPAFVRSNVYPYPTLPVIPQLHPPPSFQSPTPSTLMTPPHPHNTTRYLNPSSAAGGDSGFSSRRSSLDQIRIPTPVLGPQPSPRIHQKKPKQLDKALWVGNLPDSTTHEELQEFFADENMESVFLIKKSNCAFVNYKTHEAVVEAEKKYNDAEFKDIKLVCRPRKNNPSDFKNKIDALPAITSESTPPFTPSEAGSTTSSSARSHRSSLPPPRQRFGPTSHASMSPASSVSSNKPSPPNRYFILKSLTQDDLDISVESGVWATQPHNETFLNKAFKSAENVYLIFSANKSGEFYGYARMASPINKETTESIQWTPVDEVTLAASSSRPSVQEEVQSKLKKSEDDSEDCDEDGVPSRNWGTAFKVEWIKVQKLPFIRTRHLRNPWNANREVKISRDGTEVEPAVGAKLLSEFHNSPPLTYATMTGPLLAQPLNLEATNIEGQERQISSPSGTSSSLQGPIPPMMDINYMQNPQPAFFPPPPPGHHYWHPQPILMPSYGTGPTPPGYVPGSVAAPRPLQAGGIVANPNLSPMLPIDQQQQQYVEAPVPPHHPNHYQPTHTLSHPPHHFQSSPISQTYYRPEENRVDNQISYQPQQQSSSQQSQSSQVNNNEIESSVLLESSSV</sequence>
<feature type="compositionally biased region" description="Acidic residues" evidence="2">
    <location>
        <begin position="561"/>
        <end position="570"/>
    </location>
</feature>
<dbReference type="AlphaFoldDB" id="A0A9N9BFV5"/>
<gene>
    <name evidence="5" type="ORF">ALEPTO_LOCUS6609</name>
</gene>
<evidence type="ECO:0000259" key="4">
    <source>
        <dbReference type="PROSITE" id="PS50882"/>
    </source>
</evidence>
<feature type="compositionally biased region" description="Low complexity" evidence="2">
    <location>
        <begin position="7"/>
        <end position="26"/>
    </location>
</feature>
<feature type="compositionally biased region" description="Low complexity" evidence="2">
    <location>
        <begin position="432"/>
        <end position="452"/>
    </location>
</feature>
<dbReference type="InterPro" id="IPR057720">
    <property type="entry name" value="RRM_YTH1"/>
</dbReference>
<dbReference type="GO" id="GO:0000398">
    <property type="term" value="P:mRNA splicing, via spliceosome"/>
    <property type="evidence" value="ECO:0007669"/>
    <property type="project" value="TreeGrafter"/>
</dbReference>
<feature type="compositionally biased region" description="Low complexity" evidence="2">
    <location>
        <begin position="269"/>
        <end position="282"/>
    </location>
</feature>
<keyword evidence="1" id="KW-0694">RNA-binding</keyword>
<comment type="caution">
    <text evidence="5">The sequence shown here is derived from an EMBL/GenBank/DDBJ whole genome shotgun (WGS) entry which is preliminary data.</text>
</comment>
<dbReference type="InterPro" id="IPR045168">
    <property type="entry name" value="YTH_prot"/>
</dbReference>
<proteinExistence type="predicted"/>
<dbReference type="InterPro" id="IPR012677">
    <property type="entry name" value="Nucleotide-bd_a/b_plait_sf"/>
</dbReference>
<feature type="compositionally biased region" description="Polar residues" evidence="2">
    <location>
        <begin position="130"/>
        <end position="146"/>
    </location>
</feature>
<evidence type="ECO:0000313" key="6">
    <source>
        <dbReference type="Proteomes" id="UP000789508"/>
    </source>
</evidence>
<dbReference type="InterPro" id="IPR007275">
    <property type="entry name" value="YTH_domain"/>
</dbReference>
<feature type="region of interest" description="Disordered" evidence="2">
    <location>
        <begin position="241"/>
        <end position="283"/>
    </location>
</feature>
<dbReference type="GO" id="GO:0003729">
    <property type="term" value="F:mRNA binding"/>
    <property type="evidence" value="ECO:0007669"/>
    <property type="project" value="TreeGrafter"/>
</dbReference>
<protein>
    <submittedName>
        <fullName evidence="5">9410_t:CDS:1</fullName>
    </submittedName>
</protein>
<dbReference type="PANTHER" id="PTHR12357">
    <property type="entry name" value="YTH YT521-B HOMOLOGY DOMAIN-CONTAINING"/>
    <property type="match status" value="1"/>
</dbReference>
<dbReference type="Pfam" id="PF25701">
    <property type="entry name" value="RRM_YTH1"/>
    <property type="match status" value="1"/>
</dbReference>
<feature type="compositionally biased region" description="Polar residues" evidence="2">
    <location>
        <begin position="784"/>
        <end position="793"/>
    </location>
</feature>
<feature type="region of interest" description="Disordered" evidence="2">
    <location>
        <begin position="540"/>
        <end position="572"/>
    </location>
</feature>
<feature type="region of interest" description="Disordered" evidence="2">
    <location>
        <begin position="383"/>
        <end position="454"/>
    </location>
</feature>
<dbReference type="Pfam" id="PF04146">
    <property type="entry name" value="YTH"/>
    <property type="match status" value="1"/>
</dbReference>
<dbReference type="Gene3D" id="3.30.70.330">
    <property type="match status" value="1"/>
</dbReference>
<dbReference type="CDD" id="cd21134">
    <property type="entry name" value="YTH"/>
    <property type="match status" value="1"/>
</dbReference>
<organism evidence="5 6">
    <name type="scientific">Ambispora leptoticha</name>
    <dbReference type="NCBI Taxonomy" id="144679"/>
    <lineage>
        <taxon>Eukaryota</taxon>
        <taxon>Fungi</taxon>
        <taxon>Fungi incertae sedis</taxon>
        <taxon>Mucoromycota</taxon>
        <taxon>Glomeromycotina</taxon>
        <taxon>Glomeromycetes</taxon>
        <taxon>Archaeosporales</taxon>
        <taxon>Ambisporaceae</taxon>
        <taxon>Ambispora</taxon>
    </lineage>
</organism>
<dbReference type="SMART" id="SM00360">
    <property type="entry name" value="RRM"/>
    <property type="match status" value="1"/>
</dbReference>
<dbReference type="OrthoDB" id="306690at2759"/>
<feature type="compositionally biased region" description="Low complexity" evidence="2">
    <location>
        <begin position="803"/>
        <end position="839"/>
    </location>
</feature>
<dbReference type="Gene3D" id="3.10.590.10">
    <property type="entry name" value="ph1033 like domains"/>
    <property type="match status" value="1"/>
</dbReference>
<evidence type="ECO:0000256" key="2">
    <source>
        <dbReference type="SAM" id="MobiDB-lite"/>
    </source>
</evidence>
<dbReference type="PANTHER" id="PTHR12357:SF3">
    <property type="entry name" value="YTH DOMAIN-CONTAINING PROTEIN 1"/>
    <property type="match status" value="1"/>
</dbReference>
<feature type="region of interest" description="Disordered" evidence="2">
    <location>
        <begin position="290"/>
        <end position="309"/>
    </location>
</feature>
<feature type="domain" description="RRM" evidence="3">
    <location>
        <begin position="313"/>
        <end position="377"/>
    </location>
</feature>
<evidence type="ECO:0000256" key="1">
    <source>
        <dbReference type="PROSITE-ProRule" id="PRU00176"/>
    </source>
</evidence>
<name>A0A9N9BFV5_9GLOM</name>
<dbReference type="GO" id="GO:1990247">
    <property type="term" value="F:N6-methyladenosine-containing RNA reader activity"/>
    <property type="evidence" value="ECO:0007669"/>
    <property type="project" value="TreeGrafter"/>
</dbReference>
<feature type="compositionally biased region" description="Low complexity" evidence="2">
    <location>
        <begin position="147"/>
        <end position="171"/>
    </location>
</feature>
<feature type="compositionally biased region" description="Polar residues" evidence="2">
    <location>
        <begin position="27"/>
        <end position="58"/>
    </location>
</feature>
<dbReference type="CDD" id="cd00590">
    <property type="entry name" value="RRM_SF"/>
    <property type="match status" value="1"/>
</dbReference>
<reference evidence="5" key="1">
    <citation type="submission" date="2021-06" db="EMBL/GenBank/DDBJ databases">
        <authorList>
            <person name="Kallberg Y."/>
            <person name="Tangrot J."/>
            <person name="Rosling A."/>
        </authorList>
    </citation>
    <scope>NUCLEOTIDE SEQUENCE</scope>
    <source>
        <strain evidence="5">FL130A</strain>
    </source>
</reference>
<dbReference type="PROSITE" id="PS50882">
    <property type="entry name" value="YTH"/>
    <property type="match status" value="1"/>
</dbReference>
<dbReference type="InterPro" id="IPR000504">
    <property type="entry name" value="RRM_dom"/>
</dbReference>
<evidence type="ECO:0000259" key="3">
    <source>
        <dbReference type="PROSITE" id="PS50102"/>
    </source>
</evidence>
<dbReference type="EMBL" id="CAJVPS010002362">
    <property type="protein sequence ID" value="CAG8566545.1"/>
    <property type="molecule type" value="Genomic_DNA"/>
</dbReference>
<evidence type="ECO:0000313" key="5">
    <source>
        <dbReference type="EMBL" id="CAG8566545.1"/>
    </source>
</evidence>
<feature type="region of interest" description="Disordered" evidence="2">
    <location>
        <begin position="761"/>
        <end position="839"/>
    </location>
</feature>
<dbReference type="SUPFAM" id="SSF54928">
    <property type="entry name" value="RNA-binding domain, RBD"/>
    <property type="match status" value="1"/>
</dbReference>
<feature type="region of interest" description="Disordered" evidence="2">
    <location>
        <begin position="1"/>
        <end position="96"/>
    </location>
</feature>
<feature type="compositionally biased region" description="Polar residues" evidence="2">
    <location>
        <begin position="540"/>
        <end position="551"/>
    </location>
</feature>
<dbReference type="PROSITE" id="PS50102">
    <property type="entry name" value="RRM"/>
    <property type="match status" value="1"/>
</dbReference>
<dbReference type="InterPro" id="IPR035979">
    <property type="entry name" value="RBD_domain_sf"/>
</dbReference>
<accession>A0A9N9BFV5</accession>